<dbReference type="SUPFAM" id="SSF55729">
    <property type="entry name" value="Acyl-CoA N-acyltransferases (Nat)"/>
    <property type="match status" value="1"/>
</dbReference>
<dbReference type="OrthoDB" id="61113at2759"/>
<reference evidence="2 3" key="1">
    <citation type="journal article" date="2019" name="Nat. Ecol. Evol.">
        <title>Megaphylogeny resolves global patterns of mushroom evolution.</title>
        <authorList>
            <person name="Varga T."/>
            <person name="Krizsan K."/>
            <person name="Foldi C."/>
            <person name="Dima B."/>
            <person name="Sanchez-Garcia M."/>
            <person name="Sanchez-Ramirez S."/>
            <person name="Szollosi G.J."/>
            <person name="Szarkandi J.G."/>
            <person name="Papp V."/>
            <person name="Albert L."/>
            <person name="Andreopoulos W."/>
            <person name="Angelini C."/>
            <person name="Antonin V."/>
            <person name="Barry K.W."/>
            <person name="Bougher N.L."/>
            <person name="Buchanan P."/>
            <person name="Buyck B."/>
            <person name="Bense V."/>
            <person name="Catcheside P."/>
            <person name="Chovatia M."/>
            <person name="Cooper J."/>
            <person name="Damon W."/>
            <person name="Desjardin D."/>
            <person name="Finy P."/>
            <person name="Geml J."/>
            <person name="Haridas S."/>
            <person name="Hughes K."/>
            <person name="Justo A."/>
            <person name="Karasinski D."/>
            <person name="Kautmanova I."/>
            <person name="Kiss B."/>
            <person name="Kocsube S."/>
            <person name="Kotiranta H."/>
            <person name="LaButti K.M."/>
            <person name="Lechner B.E."/>
            <person name="Liimatainen K."/>
            <person name="Lipzen A."/>
            <person name="Lukacs Z."/>
            <person name="Mihaltcheva S."/>
            <person name="Morgado L.N."/>
            <person name="Niskanen T."/>
            <person name="Noordeloos M.E."/>
            <person name="Ohm R.A."/>
            <person name="Ortiz-Santana B."/>
            <person name="Ovrebo C."/>
            <person name="Racz N."/>
            <person name="Riley R."/>
            <person name="Savchenko A."/>
            <person name="Shiryaev A."/>
            <person name="Soop K."/>
            <person name="Spirin V."/>
            <person name="Szebenyi C."/>
            <person name="Tomsovsky M."/>
            <person name="Tulloss R.E."/>
            <person name="Uehling J."/>
            <person name="Grigoriev I.V."/>
            <person name="Vagvolgyi C."/>
            <person name="Papp T."/>
            <person name="Martin F.M."/>
            <person name="Miettinen O."/>
            <person name="Hibbett D.S."/>
            <person name="Nagy L.G."/>
        </authorList>
    </citation>
    <scope>NUCLEOTIDE SEQUENCE [LARGE SCALE GENOMIC DNA]</scope>
    <source>
        <strain evidence="2 3">CBS 309.79</strain>
    </source>
</reference>
<name>A0A5C3QBC7_9AGAR</name>
<sequence length="219" mass="24285">MTDAVVSQISSPSDAEIDFAIDFLDAVFAKSEFHMMAVGRDLTVSRLFMAWVVNAGFENGEVYFAKGTVEGTEKVLGVVVWFPPGRSVDNNEGVNQQWMDPYLASFSPEMSKWNSEVFMHTMHQVEDDSFGKGYKLANYHLQLIGISEDARGKGISRRVIETVKAKTHAQGVSLCLEATSEQNANIYERLGFKRMGEGTITGAPRVSGEETFFCMVCEP</sequence>
<feature type="domain" description="N-acetyltransferase" evidence="1">
    <location>
        <begin position="78"/>
        <end position="219"/>
    </location>
</feature>
<keyword evidence="3" id="KW-1185">Reference proteome</keyword>
<evidence type="ECO:0000313" key="3">
    <source>
        <dbReference type="Proteomes" id="UP000305067"/>
    </source>
</evidence>
<dbReference type="Pfam" id="PF13673">
    <property type="entry name" value="Acetyltransf_10"/>
    <property type="match status" value="1"/>
</dbReference>
<dbReference type="InterPro" id="IPR052523">
    <property type="entry name" value="Trichothecene_AcTrans"/>
</dbReference>
<accession>A0A5C3QBC7</accession>
<organism evidence="2 3">
    <name type="scientific">Pterulicium gracile</name>
    <dbReference type="NCBI Taxonomy" id="1884261"/>
    <lineage>
        <taxon>Eukaryota</taxon>
        <taxon>Fungi</taxon>
        <taxon>Dikarya</taxon>
        <taxon>Basidiomycota</taxon>
        <taxon>Agaricomycotina</taxon>
        <taxon>Agaricomycetes</taxon>
        <taxon>Agaricomycetidae</taxon>
        <taxon>Agaricales</taxon>
        <taxon>Pleurotineae</taxon>
        <taxon>Pterulaceae</taxon>
        <taxon>Pterulicium</taxon>
    </lineage>
</organism>
<evidence type="ECO:0000313" key="2">
    <source>
        <dbReference type="EMBL" id="TFK99385.1"/>
    </source>
</evidence>
<dbReference type="InterPro" id="IPR016181">
    <property type="entry name" value="Acyl_CoA_acyltransferase"/>
</dbReference>
<dbReference type="PANTHER" id="PTHR42791:SF1">
    <property type="entry name" value="N-ACETYLTRANSFERASE DOMAIN-CONTAINING PROTEIN"/>
    <property type="match status" value="1"/>
</dbReference>
<proteinExistence type="predicted"/>
<protein>
    <recommendedName>
        <fullName evidence="1">N-acetyltransferase domain-containing protein</fullName>
    </recommendedName>
</protein>
<dbReference type="Gene3D" id="3.40.630.30">
    <property type="match status" value="1"/>
</dbReference>
<dbReference type="InterPro" id="IPR000182">
    <property type="entry name" value="GNAT_dom"/>
</dbReference>
<dbReference type="PROSITE" id="PS51186">
    <property type="entry name" value="GNAT"/>
    <property type="match status" value="1"/>
</dbReference>
<dbReference type="AlphaFoldDB" id="A0A5C3QBC7"/>
<dbReference type="CDD" id="cd04301">
    <property type="entry name" value="NAT_SF"/>
    <property type="match status" value="1"/>
</dbReference>
<gene>
    <name evidence="2" type="ORF">BDV98DRAFT_606228</name>
</gene>
<dbReference type="GO" id="GO:0016747">
    <property type="term" value="F:acyltransferase activity, transferring groups other than amino-acyl groups"/>
    <property type="evidence" value="ECO:0007669"/>
    <property type="project" value="InterPro"/>
</dbReference>
<evidence type="ECO:0000259" key="1">
    <source>
        <dbReference type="PROSITE" id="PS51186"/>
    </source>
</evidence>
<dbReference type="Proteomes" id="UP000305067">
    <property type="component" value="Unassembled WGS sequence"/>
</dbReference>
<dbReference type="PANTHER" id="PTHR42791">
    <property type="entry name" value="GNAT FAMILY ACETYLTRANSFERASE"/>
    <property type="match status" value="1"/>
</dbReference>
<dbReference type="EMBL" id="ML178834">
    <property type="protein sequence ID" value="TFK99385.1"/>
    <property type="molecule type" value="Genomic_DNA"/>
</dbReference>